<evidence type="ECO:0000313" key="1">
    <source>
        <dbReference type="EMBL" id="MBB4916549.1"/>
    </source>
</evidence>
<gene>
    <name evidence="1" type="ORF">FHS44_003637</name>
</gene>
<evidence type="ECO:0000313" key="2">
    <source>
        <dbReference type="Proteomes" id="UP000552644"/>
    </source>
</evidence>
<dbReference type="AlphaFoldDB" id="A0A7W7QN85"/>
<sequence length="69" mass="7755">MEIARGFHPKKEPLATIHLLNRAYEISPDTVSYNLFTRRTTDELMTTGGATVRDEARTLARKIKLVPAA</sequence>
<name>A0A7W7QN85_9ACTN</name>
<evidence type="ECO:0008006" key="3">
    <source>
        <dbReference type="Google" id="ProtNLM"/>
    </source>
</evidence>
<reference evidence="1 2" key="1">
    <citation type="submission" date="2020-08" db="EMBL/GenBank/DDBJ databases">
        <title>Genomic Encyclopedia of Type Strains, Phase III (KMG-III): the genomes of soil and plant-associated and newly described type strains.</title>
        <authorList>
            <person name="Whitman W."/>
        </authorList>
    </citation>
    <scope>NUCLEOTIDE SEQUENCE [LARGE SCALE GENOMIC DNA]</scope>
    <source>
        <strain evidence="1 2">CECT 8840</strain>
    </source>
</reference>
<accession>A0A7W7QN85</accession>
<dbReference type="EMBL" id="JACHJP010000003">
    <property type="protein sequence ID" value="MBB4916549.1"/>
    <property type="molecule type" value="Genomic_DNA"/>
</dbReference>
<dbReference type="Proteomes" id="UP000552644">
    <property type="component" value="Unassembled WGS sequence"/>
</dbReference>
<proteinExistence type="predicted"/>
<dbReference type="RefSeq" id="WP_184716002.1">
    <property type="nucleotide sequence ID" value="NZ_JACHJP010000003.1"/>
</dbReference>
<protein>
    <recommendedName>
        <fullName evidence="3">DUF5753 domain-containing protein</fullName>
    </recommendedName>
</protein>
<comment type="caution">
    <text evidence="1">The sequence shown here is derived from an EMBL/GenBank/DDBJ whole genome shotgun (WGS) entry which is preliminary data.</text>
</comment>
<organism evidence="1 2">
    <name type="scientific">Streptosporangium saharense</name>
    <dbReference type="NCBI Taxonomy" id="1706840"/>
    <lineage>
        <taxon>Bacteria</taxon>
        <taxon>Bacillati</taxon>
        <taxon>Actinomycetota</taxon>
        <taxon>Actinomycetes</taxon>
        <taxon>Streptosporangiales</taxon>
        <taxon>Streptosporangiaceae</taxon>
        <taxon>Streptosporangium</taxon>
    </lineage>
</organism>
<keyword evidence="2" id="KW-1185">Reference proteome</keyword>